<dbReference type="NCBIfam" id="NF008277">
    <property type="entry name" value="PRK11055.1"/>
    <property type="match status" value="1"/>
</dbReference>
<dbReference type="InterPro" id="IPR015443">
    <property type="entry name" value="Aldose_1-epimerase"/>
</dbReference>
<keyword evidence="7" id="KW-1185">Reference proteome</keyword>
<accession>A0ABS2TPM5</accession>
<comment type="caution">
    <text evidence="6">The sequence shown here is derived from an EMBL/GenBank/DDBJ whole genome shotgun (WGS) entry which is preliminary data.</text>
</comment>
<keyword evidence="4 5" id="KW-0119">Carbohydrate metabolism</keyword>
<dbReference type="PIRSF" id="PIRSF005096">
    <property type="entry name" value="GALM"/>
    <property type="match status" value="1"/>
</dbReference>
<sequence>MTRPSLVRSAFGVTSGGAPVDRWTLDSGTGVRAEVLTYGAILHSLRVPAPGGEEDCVVLNLPSVGEYEAHSAFFGAVIGRYANRIAAGRFTLDGTPYRVPVNDRGHALHGGPEGFDRHVWQAASGHLDDRGVRLRLTLHSPDGDMGFPGALDASVTYTLDRQGTLRLDYAARTDRTTVVNLTHHAYFNLAGAGVGDVLGHTLALDAPSYLPVDPAGIPLGAPEPTAGTPFDFAEPHLIGEHIDDAHPQVRAAGGYDHCWVLGPGPQDGTLRRAARLADPRGGRRLEVWTTEPGIQVYSGNTLDGTLSGADGKPYERHGAVCLETQHFPDSPNRPDYPSTVLTPADAFHSTTEFRFPHLNGR</sequence>
<evidence type="ECO:0000256" key="5">
    <source>
        <dbReference type="PIRNR" id="PIRNR005096"/>
    </source>
</evidence>
<comment type="pathway">
    <text evidence="1 5">Carbohydrate metabolism; hexose metabolism.</text>
</comment>
<proteinExistence type="inferred from homology"/>
<evidence type="ECO:0000313" key="6">
    <source>
        <dbReference type="EMBL" id="MBM9504200.1"/>
    </source>
</evidence>
<dbReference type="Gene3D" id="2.70.98.10">
    <property type="match status" value="1"/>
</dbReference>
<gene>
    <name evidence="6" type="ORF">ITX44_06560</name>
</gene>
<dbReference type="RefSeq" id="WP_205356075.1">
    <property type="nucleotide sequence ID" value="NZ_JADKYB010000003.1"/>
</dbReference>
<dbReference type="InterPro" id="IPR008183">
    <property type="entry name" value="Aldose_1/G6P_1-epimerase"/>
</dbReference>
<evidence type="ECO:0000256" key="4">
    <source>
        <dbReference type="ARBA" id="ARBA00023277"/>
    </source>
</evidence>
<comment type="similarity">
    <text evidence="2 5">Belongs to the aldose epimerase family.</text>
</comment>
<dbReference type="CDD" id="cd09019">
    <property type="entry name" value="galactose_mutarotase_like"/>
    <property type="match status" value="1"/>
</dbReference>
<evidence type="ECO:0000256" key="3">
    <source>
        <dbReference type="ARBA" id="ARBA00023235"/>
    </source>
</evidence>
<comment type="catalytic activity">
    <reaction evidence="5">
        <text>alpha-D-glucose = beta-D-glucose</text>
        <dbReference type="Rhea" id="RHEA:10264"/>
        <dbReference type="ChEBI" id="CHEBI:15903"/>
        <dbReference type="ChEBI" id="CHEBI:17925"/>
        <dbReference type="EC" id="5.1.3.3"/>
    </reaction>
</comment>
<dbReference type="EC" id="5.1.3.3" evidence="5"/>
<dbReference type="InterPro" id="IPR047215">
    <property type="entry name" value="Galactose_mutarotase-like"/>
</dbReference>
<evidence type="ECO:0000256" key="1">
    <source>
        <dbReference type="ARBA" id="ARBA00005028"/>
    </source>
</evidence>
<evidence type="ECO:0000313" key="7">
    <source>
        <dbReference type="Proteomes" id="UP000749040"/>
    </source>
</evidence>
<dbReference type="SUPFAM" id="SSF74650">
    <property type="entry name" value="Galactose mutarotase-like"/>
    <property type="match status" value="1"/>
</dbReference>
<name>A0ABS2TPM5_9ACTN</name>
<dbReference type="InterPro" id="IPR011013">
    <property type="entry name" value="Gal_mutarotase_sf_dom"/>
</dbReference>
<dbReference type="PANTHER" id="PTHR10091">
    <property type="entry name" value="ALDOSE-1-EPIMERASE"/>
    <property type="match status" value="1"/>
</dbReference>
<dbReference type="InterPro" id="IPR014718">
    <property type="entry name" value="GH-type_carb-bd"/>
</dbReference>
<reference evidence="6 7" key="1">
    <citation type="submission" date="2021-01" db="EMBL/GenBank/DDBJ databases">
        <title>Streptomyces acididurans sp. nov., isolated from a peat swamp forest soil.</title>
        <authorList>
            <person name="Chantavorakit T."/>
            <person name="Duangmal K."/>
        </authorList>
    </citation>
    <scope>NUCLEOTIDE SEQUENCE [LARGE SCALE GENOMIC DNA]</scope>
    <source>
        <strain evidence="6 7">KK5PA1</strain>
    </source>
</reference>
<organism evidence="6 7">
    <name type="scientific">Actinacidiphila acididurans</name>
    <dbReference type="NCBI Taxonomy" id="2784346"/>
    <lineage>
        <taxon>Bacteria</taxon>
        <taxon>Bacillati</taxon>
        <taxon>Actinomycetota</taxon>
        <taxon>Actinomycetes</taxon>
        <taxon>Kitasatosporales</taxon>
        <taxon>Streptomycetaceae</taxon>
        <taxon>Actinacidiphila</taxon>
    </lineage>
</organism>
<protein>
    <recommendedName>
        <fullName evidence="5">Aldose 1-epimerase</fullName>
        <ecNumber evidence="5">5.1.3.3</ecNumber>
    </recommendedName>
</protein>
<dbReference type="Pfam" id="PF01263">
    <property type="entry name" value="Aldose_epim"/>
    <property type="match status" value="1"/>
</dbReference>
<evidence type="ECO:0000256" key="2">
    <source>
        <dbReference type="ARBA" id="ARBA00006206"/>
    </source>
</evidence>
<dbReference type="PANTHER" id="PTHR10091:SF0">
    <property type="entry name" value="GALACTOSE MUTAROTASE"/>
    <property type="match status" value="1"/>
</dbReference>
<dbReference type="EMBL" id="JADKYB010000003">
    <property type="protein sequence ID" value="MBM9504200.1"/>
    <property type="molecule type" value="Genomic_DNA"/>
</dbReference>
<keyword evidence="3 5" id="KW-0413">Isomerase</keyword>
<dbReference type="Proteomes" id="UP000749040">
    <property type="component" value="Unassembled WGS sequence"/>
</dbReference>